<evidence type="ECO:0000313" key="2">
    <source>
        <dbReference type="Proteomes" id="UP000075243"/>
    </source>
</evidence>
<dbReference type="CDD" id="cd00303">
    <property type="entry name" value="retropepsin_like"/>
    <property type="match status" value="1"/>
</dbReference>
<reference evidence="1" key="1">
    <citation type="journal article" date="2012" name="Nat. Biotechnol.">
        <title>Draft genome sequence of pigeonpea (Cajanus cajan), an orphan legume crop of resource-poor farmers.</title>
        <authorList>
            <person name="Varshney R.K."/>
            <person name="Chen W."/>
            <person name="Li Y."/>
            <person name="Bharti A.K."/>
            <person name="Saxena R.K."/>
            <person name="Schlueter J.A."/>
            <person name="Donoghue M.T."/>
            <person name="Azam S."/>
            <person name="Fan G."/>
            <person name="Whaley A.M."/>
            <person name="Farmer A.D."/>
            <person name="Sheridan J."/>
            <person name="Iwata A."/>
            <person name="Tuteja R."/>
            <person name="Penmetsa R.V."/>
            <person name="Wu W."/>
            <person name="Upadhyaya H.D."/>
            <person name="Yang S.P."/>
            <person name="Shah T."/>
            <person name="Saxena K.B."/>
            <person name="Michael T."/>
            <person name="McCombie W.R."/>
            <person name="Yang B."/>
            <person name="Zhang G."/>
            <person name="Yang H."/>
            <person name="Wang J."/>
            <person name="Spillane C."/>
            <person name="Cook D.R."/>
            <person name="May G.D."/>
            <person name="Xu X."/>
            <person name="Jackson S.A."/>
        </authorList>
    </citation>
    <scope>NUCLEOTIDE SEQUENCE [LARGE SCALE GENOMIC DNA]</scope>
</reference>
<evidence type="ECO:0000313" key="1">
    <source>
        <dbReference type="EMBL" id="KYP78503.1"/>
    </source>
</evidence>
<organism evidence="1 2">
    <name type="scientific">Cajanus cajan</name>
    <name type="common">Pigeon pea</name>
    <name type="synonym">Cajanus indicus</name>
    <dbReference type="NCBI Taxonomy" id="3821"/>
    <lineage>
        <taxon>Eukaryota</taxon>
        <taxon>Viridiplantae</taxon>
        <taxon>Streptophyta</taxon>
        <taxon>Embryophyta</taxon>
        <taxon>Tracheophyta</taxon>
        <taxon>Spermatophyta</taxon>
        <taxon>Magnoliopsida</taxon>
        <taxon>eudicotyledons</taxon>
        <taxon>Gunneridae</taxon>
        <taxon>Pentapetalae</taxon>
        <taxon>rosids</taxon>
        <taxon>fabids</taxon>
        <taxon>Fabales</taxon>
        <taxon>Fabaceae</taxon>
        <taxon>Papilionoideae</taxon>
        <taxon>50 kb inversion clade</taxon>
        <taxon>NPAAA clade</taxon>
        <taxon>indigoferoid/millettioid clade</taxon>
        <taxon>Phaseoleae</taxon>
        <taxon>Cajanus</taxon>
    </lineage>
</organism>
<proteinExistence type="predicted"/>
<dbReference type="Gene3D" id="2.40.70.10">
    <property type="entry name" value="Acid Proteases"/>
    <property type="match status" value="1"/>
</dbReference>
<name>A0A151UGS7_CAJCA</name>
<dbReference type="Pfam" id="PF08284">
    <property type="entry name" value="RVP_2"/>
    <property type="match status" value="1"/>
</dbReference>
<sequence>LIDSGSTHNFLDIQVANKKYGCKIEEREPLSVAVANVSKLTISFMVKGFTWSIQQTTFTSDMLLIPLGFCDLVLGIEWLVTLGDITWNFSKLTMDFKVHDKRHVLRGSPSTGVKTAKKQQLNKALGDGVHVSMLQLCEEEGGLLQFCNYSCCSTIIIGGNGPTVKRV</sequence>
<dbReference type="EMBL" id="AGCT01053068">
    <property type="protein sequence ID" value="KYP78503.1"/>
    <property type="molecule type" value="Genomic_DNA"/>
</dbReference>
<dbReference type="Gramene" id="C.cajan_48247.t">
    <property type="protein sequence ID" value="C.cajan_48247.t.cds1"/>
    <property type="gene ID" value="C.cajan_48247"/>
</dbReference>
<gene>
    <name evidence="1" type="ORF">KK1_048891</name>
</gene>
<protein>
    <submittedName>
        <fullName evidence="1">Uncharacterized protein</fullName>
    </submittedName>
</protein>
<dbReference type="InterPro" id="IPR021109">
    <property type="entry name" value="Peptidase_aspartic_dom_sf"/>
</dbReference>
<dbReference type="AlphaFoldDB" id="A0A151UGS7"/>
<accession>A0A151UGS7</accession>
<keyword evidence="2" id="KW-1185">Reference proteome</keyword>
<feature type="non-terminal residue" evidence="1">
    <location>
        <position position="1"/>
    </location>
</feature>
<comment type="caution">
    <text evidence="1">The sequence shown here is derived from an EMBL/GenBank/DDBJ whole genome shotgun (WGS) entry which is preliminary data.</text>
</comment>
<dbReference type="Proteomes" id="UP000075243">
    <property type="component" value="Unassembled WGS sequence"/>
</dbReference>